<dbReference type="RefSeq" id="WP_152279147.1">
    <property type="nucleotide sequence ID" value="NZ_WEKV01000021.1"/>
</dbReference>
<dbReference type="SUPFAM" id="SSF53218">
    <property type="entry name" value="Molybdenum cofactor biosynthesis proteins"/>
    <property type="match status" value="1"/>
</dbReference>
<accession>A0A833J012</accession>
<comment type="caution">
    <text evidence="2">The sequence shown here is derived from an EMBL/GenBank/DDBJ whole genome shotgun (WGS) entry which is preliminary data.</text>
</comment>
<dbReference type="Pfam" id="PF24102">
    <property type="entry name" value="FLAD1_M"/>
    <property type="match status" value="1"/>
</dbReference>
<dbReference type="InterPro" id="IPR056596">
    <property type="entry name" value="FLAD1_M"/>
</dbReference>
<dbReference type="AlphaFoldDB" id="A0A833J012"/>
<protein>
    <submittedName>
        <fullName evidence="2">ADP-ribose pyrophosphatase</fullName>
        <ecNumber evidence="2">3.6.1.13</ecNumber>
    </submittedName>
</protein>
<sequence>MAASPITAAVLVIGDEILSGSIRDRNIGVIADLLVELGIDLREVRIVRDEQDDIVSAVNALRRRYSYLFTTGGLGPTHDDVTADSIAAAFGVGIDIDDRARSMLLERHKPDQLNAARLRMARVPAGADLIAAPTTKAPGFRLENVFVMAGIPEIMVAMLEQVRPLLKSSAPPLSRTVDADRIPEGVYADLLRKIAMTHGSVTIGSYPSMTREGFRNSIVVRGRDAGSVDAAAAAVETMLVTLRDDGSRSPLAAKA</sequence>
<name>A0A833J012_9HYPH</name>
<dbReference type="InterPro" id="IPR050101">
    <property type="entry name" value="CinA"/>
</dbReference>
<dbReference type="CDD" id="cd00885">
    <property type="entry name" value="cinA"/>
    <property type="match status" value="1"/>
</dbReference>
<reference evidence="2 3" key="1">
    <citation type="submission" date="2019-10" db="EMBL/GenBank/DDBJ databases">
        <title>Draft Genome Sequence of the Caffeine Degrading Methylotroph Methylorubrum populi PINKEL.</title>
        <authorList>
            <person name="Dawson S.C."/>
            <person name="Zhang X."/>
            <person name="Wright M.E."/>
            <person name="Sharma G."/>
            <person name="Langner J.T."/>
            <person name="Ditty J.L."/>
            <person name="Subuyuj G.A."/>
        </authorList>
    </citation>
    <scope>NUCLEOTIDE SEQUENCE [LARGE SCALE GENOMIC DNA]</scope>
    <source>
        <strain evidence="2 3">Pinkel</strain>
    </source>
</reference>
<dbReference type="PANTHER" id="PTHR13939:SF0">
    <property type="entry name" value="NMN AMIDOHYDROLASE-LIKE PROTEIN YFAY"/>
    <property type="match status" value="1"/>
</dbReference>
<dbReference type="EMBL" id="WEKV01000021">
    <property type="protein sequence ID" value="KAB7781973.1"/>
    <property type="molecule type" value="Genomic_DNA"/>
</dbReference>
<dbReference type="Proteomes" id="UP000469949">
    <property type="component" value="Unassembled WGS sequence"/>
</dbReference>
<evidence type="ECO:0000259" key="1">
    <source>
        <dbReference type="SMART" id="SM00852"/>
    </source>
</evidence>
<dbReference type="Gene3D" id="3.40.980.10">
    <property type="entry name" value="MoaB/Mog-like domain"/>
    <property type="match status" value="1"/>
</dbReference>
<dbReference type="Pfam" id="PF00994">
    <property type="entry name" value="MoCF_biosynth"/>
    <property type="match status" value="1"/>
</dbReference>
<dbReference type="SMART" id="SM00852">
    <property type="entry name" value="MoCF_biosynth"/>
    <property type="match status" value="1"/>
</dbReference>
<dbReference type="EC" id="3.6.1.13" evidence="2"/>
<dbReference type="PANTHER" id="PTHR13939">
    <property type="entry name" value="NICOTINAMIDE-NUCLEOTIDE AMIDOHYDROLASE PNCC"/>
    <property type="match status" value="1"/>
</dbReference>
<proteinExistence type="predicted"/>
<gene>
    <name evidence="2" type="ORF">F8B43_5582</name>
</gene>
<dbReference type="GO" id="GO:0047631">
    <property type="term" value="F:ADP-ribose diphosphatase activity"/>
    <property type="evidence" value="ECO:0007669"/>
    <property type="project" value="UniProtKB-EC"/>
</dbReference>
<dbReference type="InterPro" id="IPR036425">
    <property type="entry name" value="MoaB/Mog-like_dom_sf"/>
</dbReference>
<evidence type="ECO:0000313" key="2">
    <source>
        <dbReference type="EMBL" id="KAB7781973.1"/>
    </source>
</evidence>
<dbReference type="InterPro" id="IPR001453">
    <property type="entry name" value="MoaB/Mog_dom"/>
</dbReference>
<keyword evidence="2" id="KW-0378">Hydrolase</keyword>
<evidence type="ECO:0000313" key="3">
    <source>
        <dbReference type="Proteomes" id="UP000469949"/>
    </source>
</evidence>
<organism evidence="2 3">
    <name type="scientific">Methylorubrum populi</name>
    <dbReference type="NCBI Taxonomy" id="223967"/>
    <lineage>
        <taxon>Bacteria</taxon>
        <taxon>Pseudomonadati</taxon>
        <taxon>Pseudomonadota</taxon>
        <taxon>Alphaproteobacteria</taxon>
        <taxon>Hyphomicrobiales</taxon>
        <taxon>Methylobacteriaceae</taxon>
        <taxon>Methylorubrum</taxon>
    </lineage>
</organism>
<feature type="domain" description="MoaB/Mog" evidence="1">
    <location>
        <begin position="9"/>
        <end position="169"/>
    </location>
</feature>